<dbReference type="Gene3D" id="2.60.40.1180">
    <property type="entry name" value="Golgi alpha-mannosidase II"/>
    <property type="match status" value="2"/>
</dbReference>
<dbReference type="Pfam" id="PF21365">
    <property type="entry name" value="Glyco_hydro_31_3rd"/>
    <property type="match status" value="1"/>
</dbReference>
<protein>
    <submittedName>
        <fullName evidence="6">Alpha-xylosidase</fullName>
    </submittedName>
</protein>
<dbReference type="GO" id="GO:0004553">
    <property type="term" value="F:hydrolase activity, hydrolyzing O-glycosyl compounds"/>
    <property type="evidence" value="ECO:0007669"/>
    <property type="project" value="InterPro"/>
</dbReference>
<dbReference type="InterPro" id="IPR033403">
    <property type="entry name" value="DUF5110"/>
</dbReference>
<evidence type="ECO:0000256" key="1">
    <source>
        <dbReference type="ARBA" id="ARBA00007806"/>
    </source>
</evidence>
<dbReference type="EMBL" id="BAMD01000031">
    <property type="protein sequence ID" value="GAF03821.1"/>
    <property type="molecule type" value="Genomic_DNA"/>
</dbReference>
<dbReference type="eggNOG" id="COG1501">
    <property type="taxonomic scope" value="Bacteria"/>
</dbReference>
<dbReference type="Pfam" id="PF17137">
    <property type="entry name" value="DUF5110"/>
    <property type="match status" value="1"/>
</dbReference>
<dbReference type="InterPro" id="IPR017853">
    <property type="entry name" value="GH"/>
</dbReference>
<gene>
    <name evidence="6" type="ORF">JCM21142_62503</name>
</gene>
<comment type="caution">
    <text evidence="6">The sequence shown here is derived from an EMBL/GenBank/DDBJ whole genome shotgun (WGS) entry which is preliminary data.</text>
</comment>
<dbReference type="AlphaFoldDB" id="W7YHA7"/>
<dbReference type="InterPro" id="IPR000322">
    <property type="entry name" value="Glyco_hydro_31_TIM"/>
</dbReference>
<dbReference type="Pfam" id="PF01055">
    <property type="entry name" value="Glyco_hydro_31_2nd"/>
    <property type="match status" value="1"/>
</dbReference>
<evidence type="ECO:0000256" key="2">
    <source>
        <dbReference type="RuleBase" id="RU361185"/>
    </source>
</evidence>
<keyword evidence="2" id="KW-0378">Hydrolase</keyword>
<dbReference type="PANTHER" id="PTHR43863">
    <property type="entry name" value="HYDROLASE, PUTATIVE (AFU_ORTHOLOGUE AFUA_1G03140)-RELATED"/>
    <property type="match status" value="1"/>
</dbReference>
<dbReference type="Proteomes" id="UP000019402">
    <property type="component" value="Unassembled WGS sequence"/>
</dbReference>
<accession>W7YHA7</accession>
<feature type="domain" description="Glycoside hydrolase family 31 TIM barrel" evidence="3">
    <location>
        <begin position="1"/>
        <end position="104"/>
    </location>
</feature>
<proteinExistence type="inferred from homology"/>
<dbReference type="InterPro" id="IPR051816">
    <property type="entry name" value="Glycosyl_Hydrolase_31"/>
</dbReference>
<dbReference type="Gene3D" id="3.20.20.80">
    <property type="entry name" value="Glycosidases"/>
    <property type="match status" value="1"/>
</dbReference>
<organism evidence="6 7">
    <name type="scientific">Saccharicrinis fermentans DSM 9555 = JCM 21142</name>
    <dbReference type="NCBI Taxonomy" id="869213"/>
    <lineage>
        <taxon>Bacteria</taxon>
        <taxon>Pseudomonadati</taxon>
        <taxon>Bacteroidota</taxon>
        <taxon>Bacteroidia</taxon>
        <taxon>Marinilabiliales</taxon>
        <taxon>Marinilabiliaceae</taxon>
        <taxon>Saccharicrinis</taxon>
    </lineage>
</organism>
<evidence type="ECO:0000313" key="7">
    <source>
        <dbReference type="Proteomes" id="UP000019402"/>
    </source>
</evidence>
<dbReference type="InterPro" id="IPR048395">
    <property type="entry name" value="Glyco_hydro_31_C"/>
</dbReference>
<dbReference type="SUPFAM" id="SSF51445">
    <property type="entry name" value="(Trans)glycosidases"/>
    <property type="match status" value="1"/>
</dbReference>
<dbReference type="SUPFAM" id="SSF51011">
    <property type="entry name" value="Glycosyl hydrolase domain"/>
    <property type="match status" value="1"/>
</dbReference>
<dbReference type="PANTHER" id="PTHR43863:SF2">
    <property type="entry name" value="MALTASE-GLUCOAMYLASE"/>
    <property type="match status" value="1"/>
</dbReference>
<keyword evidence="2" id="KW-0326">Glycosidase</keyword>
<reference evidence="6 7" key="1">
    <citation type="journal article" date="2014" name="Genome Announc.">
        <title>Draft Genome Sequence of Cytophaga fermentans JCM 21142T, a Facultative Anaerobe Isolated from Marine Mud.</title>
        <authorList>
            <person name="Starns D."/>
            <person name="Oshima K."/>
            <person name="Suda W."/>
            <person name="Iino T."/>
            <person name="Yuki M."/>
            <person name="Inoue J."/>
            <person name="Kitamura K."/>
            <person name="Iida T."/>
            <person name="Darby A."/>
            <person name="Hattori M."/>
            <person name="Ohkuma M."/>
        </authorList>
    </citation>
    <scope>NUCLEOTIDE SEQUENCE [LARGE SCALE GENOMIC DNA]</scope>
    <source>
        <strain evidence="6 7">JCM 21142</strain>
    </source>
</reference>
<name>W7YHA7_9BACT</name>
<sequence length="313" mass="36352">MKAQITAGMNFALSGIPYWTMDIGGFCVEKRYEIAKEGSEDLKEWRELNTRWYQFGAFVPLFRAHGQYPYREVFNVAPESHSAYQSILYYNKLRYRLMPYIYSLAGQVYFDDYTIMRALVMDFPEDKKVVNLDDQYMFGPSLMICPVYTYGARERAVYLPEGTDWYDVNTGERIKGGQQIEADAPYERMPMYIKAGSILPVGPEIEYTDQKLNEAITIAIYEGADGSFTLYEDEGLNYNYEKGECTMIPFKWDDKNKTLTIDARKGSYKEMQKERIFKLVLVSAPDKISIDDIKEVDHKAATYRGDQLVIQFQ</sequence>
<dbReference type="GO" id="GO:0005975">
    <property type="term" value="P:carbohydrate metabolic process"/>
    <property type="evidence" value="ECO:0007669"/>
    <property type="project" value="InterPro"/>
</dbReference>
<evidence type="ECO:0000313" key="6">
    <source>
        <dbReference type="EMBL" id="GAF03821.1"/>
    </source>
</evidence>
<comment type="similarity">
    <text evidence="1 2">Belongs to the glycosyl hydrolase 31 family.</text>
</comment>
<evidence type="ECO:0000259" key="5">
    <source>
        <dbReference type="Pfam" id="PF21365"/>
    </source>
</evidence>
<dbReference type="InterPro" id="IPR013780">
    <property type="entry name" value="Glyco_hydro_b"/>
</dbReference>
<keyword evidence="7" id="KW-1185">Reference proteome</keyword>
<evidence type="ECO:0000259" key="4">
    <source>
        <dbReference type="Pfam" id="PF17137"/>
    </source>
</evidence>
<feature type="domain" description="Glycosyl hydrolase family 31 C-terminal" evidence="5">
    <location>
        <begin position="113"/>
        <end position="199"/>
    </location>
</feature>
<evidence type="ECO:0000259" key="3">
    <source>
        <dbReference type="Pfam" id="PF01055"/>
    </source>
</evidence>
<feature type="domain" description="DUF5110" evidence="4">
    <location>
        <begin position="216"/>
        <end position="282"/>
    </location>
</feature>